<accession>A0A8J2XQP0</accession>
<dbReference type="EMBL" id="BMJC01000001">
    <property type="protein sequence ID" value="GGA85814.1"/>
    <property type="molecule type" value="Genomic_DNA"/>
</dbReference>
<name>A0A8J2XQP0_9BACT</name>
<dbReference type="AlphaFoldDB" id="A0A8J2XQP0"/>
<reference evidence="1" key="1">
    <citation type="journal article" date="2014" name="Int. J. Syst. Evol. Microbiol.">
        <title>Complete genome sequence of Corynebacterium casei LMG S-19264T (=DSM 44701T), isolated from a smear-ripened cheese.</title>
        <authorList>
            <consortium name="US DOE Joint Genome Institute (JGI-PGF)"/>
            <person name="Walter F."/>
            <person name="Albersmeier A."/>
            <person name="Kalinowski J."/>
            <person name="Ruckert C."/>
        </authorList>
    </citation>
    <scope>NUCLEOTIDE SEQUENCE</scope>
    <source>
        <strain evidence="1">CGMCC 1.15448</strain>
    </source>
</reference>
<gene>
    <name evidence="1" type="ORF">GCM10011511_06080</name>
</gene>
<protein>
    <recommendedName>
        <fullName evidence="3">SRPBCC domain-containing protein</fullName>
    </recommendedName>
</protein>
<dbReference type="Proteomes" id="UP000607559">
    <property type="component" value="Unassembled WGS sequence"/>
</dbReference>
<sequence>MQQQDYHCSITAPISAEEAFESIANVPAWWAKHFEGSSTALHDVFTVRFGTTNVTFEITELIPGKRVVWYVTDCYLDFIEDKHEWTGTSVVWEVSADGDSTRIDMTHLGLVPQAECYGQCQAGWDDHIKNSLVKYMTEHAGMPV</sequence>
<dbReference type="InterPro" id="IPR023393">
    <property type="entry name" value="START-like_dom_sf"/>
</dbReference>
<organism evidence="1 2">
    <name type="scientific">Puia dinghuensis</name>
    <dbReference type="NCBI Taxonomy" id="1792502"/>
    <lineage>
        <taxon>Bacteria</taxon>
        <taxon>Pseudomonadati</taxon>
        <taxon>Bacteroidota</taxon>
        <taxon>Chitinophagia</taxon>
        <taxon>Chitinophagales</taxon>
        <taxon>Chitinophagaceae</taxon>
        <taxon>Puia</taxon>
    </lineage>
</organism>
<keyword evidence="2" id="KW-1185">Reference proteome</keyword>
<evidence type="ECO:0008006" key="3">
    <source>
        <dbReference type="Google" id="ProtNLM"/>
    </source>
</evidence>
<reference evidence="1" key="2">
    <citation type="submission" date="2020-09" db="EMBL/GenBank/DDBJ databases">
        <authorList>
            <person name="Sun Q."/>
            <person name="Zhou Y."/>
        </authorList>
    </citation>
    <scope>NUCLEOTIDE SEQUENCE</scope>
    <source>
        <strain evidence="1">CGMCC 1.15448</strain>
    </source>
</reference>
<dbReference type="Gene3D" id="3.30.530.20">
    <property type="match status" value="1"/>
</dbReference>
<proteinExistence type="predicted"/>
<comment type="caution">
    <text evidence="1">The sequence shown here is derived from an EMBL/GenBank/DDBJ whole genome shotgun (WGS) entry which is preliminary data.</text>
</comment>
<dbReference type="SUPFAM" id="SSF55961">
    <property type="entry name" value="Bet v1-like"/>
    <property type="match status" value="1"/>
</dbReference>
<dbReference type="RefSeq" id="WP_188928424.1">
    <property type="nucleotide sequence ID" value="NZ_BMJC01000001.1"/>
</dbReference>
<evidence type="ECO:0000313" key="2">
    <source>
        <dbReference type="Proteomes" id="UP000607559"/>
    </source>
</evidence>
<evidence type="ECO:0000313" key="1">
    <source>
        <dbReference type="EMBL" id="GGA85814.1"/>
    </source>
</evidence>